<feature type="compositionally biased region" description="Basic and acidic residues" evidence="1">
    <location>
        <begin position="1"/>
        <end position="11"/>
    </location>
</feature>
<protein>
    <submittedName>
        <fullName evidence="3">Ppx/GppA family phosphatase</fullName>
    </submittedName>
</protein>
<gene>
    <name evidence="3" type="ORF">PZN02_000443</name>
</gene>
<dbReference type="RefSeq" id="WP_280661358.1">
    <property type="nucleotide sequence ID" value="NZ_CP120373.1"/>
</dbReference>
<feature type="region of interest" description="Disordered" evidence="1">
    <location>
        <begin position="494"/>
        <end position="538"/>
    </location>
</feature>
<dbReference type="CDD" id="cd24054">
    <property type="entry name" value="ASKHA_NBD_AaPPX-GppA_MtPPX2-like"/>
    <property type="match status" value="1"/>
</dbReference>
<evidence type="ECO:0000256" key="1">
    <source>
        <dbReference type="SAM" id="MobiDB-lite"/>
    </source>
</evidence>
<name>A0ABY8DIM5_9HYPH</name>
<feature type="compositionally biased region" description="Basic residues" evidence="1">
    <location>
        <begin position="31"/>
        <end position="40"/>
    </location>
</feature>
<dbReference type="Proteomes" id="UP001229355">
    <property type="component" value="Chromosome 1"/>
</dbReference>
<feature type="compositionally biased region" description="Basic residues" evidence="1">
    <location>
        <begin position="107"/>
        <end position="121"/>
    </location>
</feature>
<dbReference type="PANTHER" id="PTHR30005">
    <property type="entry name" value="EXOPOLYPHOSPHATASE"/>
    <property type="match status" value="1"/>
</dbReference>
<dbReference type="EMBL" id="CP120373">
    <property type="protein sequence ID" value="WEX89380.1"/>
    <property type="molecule type" value="Genomic_DNA"/>
</dbReference>
<proteinExistence type="predicted"/>
<feature type="compositionally biased region" description="Polar residues" evidence="1">
    <location>
        <begin position="507"/>
        <end position="517"/>
    </location>
</feature>
<feature type="compositionally biased region" description="Basic residues" evidence="1">
    <location>
        <begin position="70"/>
        <end position="80"/>
    </location>
</feature>
<organism evidence="3 4">
    <name type="scientific">Sinorhizobium garamanticum</name>
    <dbReference type="NCBI Taxonomy" id="680247"/>
    <lineage>
        <taxon>Bacteria</taxon>
        <taxon>Pseudomonadati</taxon>
        <taxon>Pseudomonadota</taxon>
        <taxon>Alphaproteobacteria</taxon>
        <taxon>Hyphomicrobiales</taxon>
        <taxon>Rhizobiaceae</taxon>
        <taxon>Sinorhizobium/Ensifer group</taxon>
        <taxon>Sinorhizobium</taxon>
    </lineage>
</organism>
<dbReference type="Pfam" id="PF02541">
    <property type="entry name" value="Ppx-GppA"/>
    <property type="match status" value="1"/>
</dbReference>
<feature type="region of interest" description="Disordered" evidence="1">
    <location>
        <begin position="1"/>
        <end position="93"/>
    </location>
</feature>
<sequence length="538" mass="57737">MRDPDHGEKPSESGASAAGRGEVRKGAPRGGKGKRRRRRPSGSPSAVASQSGQAGEAGRPAGLEVTEPARKRKRRRRSKAARPQGQVVAAISGESVELVVAAITDKKGHKRSKKARHRRGLQGRPLASNGKSHAADRPGDTRGAEAAAASQPAQAPRPENLRAPFVATGEPPAPLYAALDLGTNNCRLLVAQPTRPGQFRVVDAFSRIVRLGEGLGASGRLSDDAMERSVEALKICAAKLNARSIRRRRLIATEAARSAANGESFLKRVAEETGLELEIIDRQTEARLAVSGCSSLVDRETRSVVLFDIGGGSSEIAIIRIGDNRSSRLANHITHWTSLPVGVVTLSERHGGEHVTPQSFEAMVREVEGMLARFDSPPVEALANGGDGFHLIGTSGTVTTLAGVHLDLPRYDRRKVDGLWLSDDEVSAMQSRLLSWDFAARAANPCIGPDRADLVLAGCAILEAIRRRWPSTRMRVADRGLREGLLTDMMADDGAWRRGRPRRHQRSFNGGSANQEGNKAHEGNRTHEGNKAHGGNEA</sequence>
<evidence type="ECO:0000313" key="3">
    <source>
        <dbReference type="EMBL" id="WEX89380.1"/>
    </source>
</evidence>
<reference evidence="3 4" key="1">
    <citation type="submission" date="2023-03" db="EMBL/GenBank/DDBJ databases">
        <authorList>
            <person name="Kaur S."/>
            <person name="Espinosa-Saiz D."/>
            <person name="Velazquez E."/>
            <person name="Menendez E."/>
            <person name="diCenzo G.C."/>
        </authorList>
    </citation>
    <scope>NUCLEOTIDE SEQUENCE [LARGE SCALE GENOMIC DNA]</scope>
    <source>
        <strain evidence="3 4">LMG 24692</strain>
    </source>
</reference>
<feature type="compositionally biased region" description="Basic residues" evidence="1">
    <location>
        <begin position="497"/>
        <end position="506"/>
    </location>
</feature>
<dbReference type="InterPro" id="IPR003695">
    <property type="entry name" value="Ppx_GppA_N"/>
</dbReference>
<feature type="compositionally biased region" description="Basic and acidic residues" evidence="1">
    <location>
        <begin position="133"/>
        <end position="143"/>
    </location>
</feature>
<feature type="region of interest" description="Disordered" evidence="1">
    <location>
        <begin position="105"/>
        <end position="159"/>
    </location>
</feature>
<feature type="domain" description="Ppx/GppA phosphatase N-terminal" evidence="2">
    <location>
        <begin position="195"/>
        <end position="491"/>
    </location>
</feature>
<dbReference type="InterPro" id="IPR050273">
    <property type="entry name" value="GppA/Ppx_hydrolase"/>
</dbReference>
<evidence type="ECO:0000313" key="4">
    <source>
        <dbReference type="Proteomes" id="UP001229355"/>
    </source>
</evidence>
<dbReference type="SUPFAM" id="SSF53067">
    <property type="entry name" value="Actin-like ATPase domain"/>
    <property type="match status" value="2"/>
</dbReference>
<dbReference type="InterPro" id="IPR043129">
    <property type="entry name" value="ATPase_NBD"/>
</dbReference>
<accession>A0ABY8DIM5</accession>
<feature type="compositionally biased region" description="Low complexity" evidence="1">
    <location>
        <begin position="144"/>
        <end position="156"/>
    </location>
</feature>
<dbReference type="Gene3D" id="3.30.420.150">
    <property type="entry name" value="Exopolyphosphatase. Domain 2"/>
    <property type="match status" value="1"/>
</dbReference>
<dbReference type="Gene3D" id="3.30.420.40">
    <property type="match status" value="1"/>
</dbReference>
<feature type="compositionally biased region" description="Basic and acidic residues" evidence="1">
    <location>
        <begin position="518"/>
        <end position="538"/>
    </location>
</feature>
<evidence type="ECO:0000259" key="2">
    <source>
        <dbReference type="Pfam" id="PF02541"/>
    </source>
</evidence>
<dbReference type="PANTHER" id="PTHR30005:SF0">
    <property type="entry name" value="RETROGRADE REGULATION PROTEIN 2"/>
    <property type="match status" value="1"/>
</dbReference>
<keyword evidence="4" id="KW-1185">Reference proteome</keyword>